<comment type="caution">
    <text evidence="3">The sequence shown here is derived from an EMBL/GenBank/DDBJ whole genome shotgun (WGS) entry which is preliminary data.</text>
</comment>
<dbReference type="CDD" id="cd06558">
    <property type="entry name" value="crotonase-like"/>
    <property type="match status" value="1"/>
</dbReference>
<evidence type="ECO:0000313" key="3">
    <source>
        <dbReference type="EMBL" id="MFC0533395.1"/>
    </source>
</evidence>
<feature type="region of interest" description="Disordered" evidence="2">
    <location>
        <begin position="73"/>
        <end position="95"/>
    </location>
</feature>
<gene>
    <name evidence="3" type="ORF">ACFFIA_37905</name>
</gene>
<dbReference type="Proteomes" id="UP001589867">
    <property type="component" value="Unassembled WGS sequence"/>
</dbReference>
<dbReference type="InterPro" id="IPR001753">
    <property type="entry name" value="Enoyl-CoA_hydra/iso"/>
</dbReference>
<dbReference type="Pfam" id="PF00378">
    <property type="entry name" value="ECH_1"/>
    <property type="match status" value="1"/>
</dbReference>
<protein>
    <submittedName>
        <fullName evidence="3">Enoyl-CoA hydratase/isomerase family protein</fullName>
    </submittedName>
</protein>
<comment type="similarity">
    <text evidence="1">Belongs to the enoyl-CoA hydratase/isomerase family.</text>
</comment>
<name>A0ABV6MF89_9ACTN</name>
<accession>A0ABV6MF89</accession>
<dbReference type="SUPFAM" id="SSF52096">
    <property type="entry name" value="ClpP/crotonase"/>
    <property type="match status" value="1"/>
</dbReference>
<keyword evidence="4" id="KW-1185">Reference proteome</keyword>
<reference evidence="3 4" key="1">
    <citation type="submission" date="2024-09" db="EMBL/GenBank/DDBJ databases">
        <authorList>
            <person name="Sun Q."/>
            <person name="Mori K."/>
        </authorList>
    </citation>
    <scope>NUCLEOTIDE SEQUENCE [LARGE SCALE GENOMIC DNA]</scope>
    <source>
        <strain evidence="3 4">TBRC 3947</strain>
    </source>
</reference>
<dbReference type="PANTHER" id="PTHR43802:SF1">
    <property type="entry name" value="IP11341P-RELATED"/>
    <property type="match status" value="1"/>
</dbReference>
<proteinExistence type="inferred from homology"/>
<evidence type="ECO:0000313" key="4">
    <source>
        <dbReference type="Proteomes" id="UP001589867"/>
    </source>
</evidence>
<evidence type="ECO:0000256" key="2">
    <source>
        <dbReference type="SAM" id="MobiDB-lite"/>
    </source>
</evidence>
<dbReference type="RefSeq" id="WP_377260943.1">
    <property type="nucleotide sequence ID" value="NZ_JBHLUH010000083.1"/>
</dbReference>
<dbReference type="Gene3D" id="3.90.226.10">
    <property type="entry name" value="2-enoyl-CoA Hydratase, Chain A, domain 1"/>
    <property type="match status" value="1"/>
</dbReference>
<dbReference type="InterPro" id="IPR029045">
    <property type="entry name" value="ClpP/crotonase-like_dom_sf"/>
</dbReference>
<dbReference type="PANTHER" id="PTHR43802">
    <property type="entry name" value="ENOYL-COA HYDRATASE"/>
    <property type="match status" value="1"/>
</dbReference>
<organism evidence="3 4">
    <name type="scientific">Phytohabitans kaempferiae</name>
    <dbReference type="NCBI Taxonomy" id="1620943"/>
    <lineage>
        <taxon>Bacteria</taxon>
        <taxon>Bacillati</taxon>
        <taxon>Actinomycetota</taxon>
        <taxon>Actinomycetes</taxon>
        <taxon>Micromonosporales</taxon>
        <taxon>Micromonosporaceae</taxon>
    </lineage>
</organism>
<dbReference type="EMBL" id="JBHLUH010000083">
    <property type="protein sequence ID" value="MFC0533395.1"/>
    <property type="molecule type" value="Genomic_DNA"/>
</dbReference>
<feature type="compositionally biased region" description="Basic and acidic residues" evidence="2">
    <location>
        <begin position="74"/>
        <end position="84"/>
    </location>
</feature>
<evidence type="ECO:0000256" key="1">
    <source>
        <dbReference type="ARBA" id="ARBA00005254"/>
    </source>
</evidence>
<sequence length="294" mass="32656">MTDVEHDDEQLVLLERPEPHIAVLKLNRPEKANVIASPGMNRLIAKHLREAQADDEIKVVILAGAGKNFCGGEDISHTPMDARTKQSGRRPPQSTRIQGINEIESIWADELLLGDKTVIAACQGAAIGLGFRLALFCDLVIASSDAYFGRPQSRIGLAGLDMGLPVLLARLGINRGYELLVTGRTATAEELRQWGLISSVVPREDLMDEALRYARAVAAHSTDGLMIGRQAMKMFWNTQGFAQWRNFASVAHPLFTNLVWRDDEVNLFRERERAGSPREALAAVYQRWEDLGFK</sequence>